<dbReference type="InterPro" id="IPR006944">
    <property type="entry name" value="Phage/GTA_portal"/>
</dbReference>
<evidence type="ECO:0000313" key="3">
    <source>
        <dbReference type="Proteomes" id="UP000297273"/>
    </source>
</evidence>
<feature type="region of interest" description="Disordered" evidence="1">
    <location>
        <begin position="377"/>
        <end position="396"/>
    </location>
</feature>
<proteinExistence type="predicted"/>
<evidence type="ECO:0000313" key="2">
    <source>
        <dbReference type="EMBL" id="TGL39646.1"/>
    </source>
</evidence>
<gene>
    <name evidence="2" type="ORF">EHQ53_14080</name>
</gene>
<feature type="region of interest" description="Disordered" evidence="1">
    <location>
        <begin position="462"/>
        <end position="485"/>
    </location>
</feature>
<name>A0ABY2M985_9LEPT</name>
<evidence type="ECO:0000256" key="1">
    <source>
        <dbReference type="SAM" id="MobiDB-lite"/>
    </source>
</evidence>
<dbReference type="RefSeq" id="WP_135646421.1">
    <property type="nucleotide sequence ID" value="NZ_RQGC01000009.1"/>
</dbReference>
<protein>
    <submittedName>
        <fullName evidence="2">Phage portal protein</fullName>
    </submittedName>
</protein>
<dbReference type="Pfam" id="PF04860">
    <property type="entry name" value="Phage_portal"/>
    <property type="match status" value="1"/>
</dbReference>
<dbReference type="EMBL" id="RQGC01000009">
    <property type="protein sequence ID" value="TGL39646.1"/>
    <property type="molecule type" value="Genomic_DNA"/>
</dbReference>
<organism evidence="2 3">
    <name type="scientific">Leptospira langatensis</name>
    <dbReference type="NCBI Taxonomy" id="2484983"/>
    <lineage>
        <taxon>Bacteria</taxon>
        <taxon>Pseudomonadati</taxon>
        <taxon>Spirochaetota</taxon>
        <taxon>Spirochaetia</taxon>
        <taxon>Leptospirales</taxon>
        <taxon>Leptospiraceae</taxon>
        <taxon>Leptospira</taxon>
    </lineage>
</organism>
<keyword evidence="3" id="KW-1185">Reference proteome</keyword>
<comment type="caution">
    <text evidence="2">The sequence shown here is derived from an EMBL/GenBank/DDBJ whole genome shotgun (WGS) entry which is preliminary data.</text>
</comment>
<accession>A0ABY2M985</accession>
<reference evidence="3" key="1">
    <citation type="journal article" date="2019" name="PLoS Negl. Trop. Dis.">
        <title>Revisiting the worldwide diversity of Leptospira species in the environment.</title>
        <authorList>
            <person name="Vincent A.T."/>
            <person name="Schiettekatte O."/>
            <person name="Bourhy P."/>
            <person name="Veyrier F.J."/>
            <person name="Picardeau M."/>
        </authorList>
    </citation>
    <scope>NUCLEOTIDE SEQUENCE [LARGE SCALE GENOMIC DNA]</scope>
    <source>
        <strain evidence="3">201702690</strain>
    </source>
</reference>
<sequence>MSQKPTVNRGLQVYSSADLLKIVARDKFGNNSRVSVEQRWTQLDSVTAIMVAARCAPVFAVITGRANRVSSLEWHIESIRKEEAKIAEELKTYYSLFQESDRPSPMMAGRRLKLLMAARQHLPDLFSDFSNFQSALYRWGKRIQAIKEEKSNQIEDFFSQPAPGQLWPDFIKQYTQDLLIHGRVAIYKQIGNDNLVDNLSILPGGSVVPIKDKYITGGLHGYVQFTDGTEMPQLFWSDEISFGSYMPNSATIWGLTPIDALINLVSENLLFNQLMAAKADGSTPPEKLVIFGITDPGMGDIGDDSALDPADPDEQRRIENKLNQIKREAGVATLTGVGNATILDLTRADTLPTQLSRQDQINKYVAMVYNASNLEINETGGDGTSGRSTSETQERIENGKGVRPILRIAEEQFSREIIPFRFGYGWQLRFETSMSPSEKADLAIKLGQGGSLSKNEIREQVWGLDPKPGEQNDALTDGNAQPTNDQMVDQLAARLAR</sequence>
<dbReference type="Proteomes" id="UP000297273">
    <property type="component" value="Unassembled WGS sequence"/>
</dbReference>